<dbReference type="Pfam" id="PF00672">
    <property type="entry name" value="HAMP"/>
    <property type="match status" value="1"/>
</dbReference>
<dbReference type="CDD" id="cd00082">
    <property type="entry name" value="HisKA"/>
    <property type="match status" value="1"/>
</dbReference>
<dbReference type="InterPro" id="IPR036097">
    <property type="entry name" value="HisK_dim/P_sf"/>
</dbReference>
<dbReference type="SUPFAM" id="SSF47384">
    <property type="entry name" value="Homodimeric domain of signal transducing histidine kinase"/>
    <property type="match status" value="1"/>
</dbReference>
<name>A0A1H9AH51_9RHOB</name>
<accession>A0A1H9AH51</accession>
<dbReference type="CDD" id="cd00075">
    <property type="entry name" value="HATPase"/>
    <property type="match status" value="1"/>
</dbReference>
<comment type="catalytic activity">
    <reaction evidence="1">
        <text>ATP + protein L-histidine = ADP + protein N-phospho-L-histidine.</text>
        <dbReference type="EC" id="2.7.13.3"/>
    </reaction>
</comment>
<evidence type="ECO:0000313" key="15">
    <source>
        <dbReference type="Proteomes" id="UP000198634"/>
    </source>
</evidence>
<dbReference type="SMART" id="SM00304">
    <property type="entry name" value="HAMP"/>
    <property type="match status" value="1"/>
</dbReference>
<dbReference type="GO" id="GO:0005886">
    <property type="term" value="C:plasma membrane"/>
    <property type="evidence" value="ECO:0007669"/>
    <property type="project" value="TreeGrafter"/>
</dbReference>
<dbReference type="PROSITE" id="PS50885">
    <property type="entry name" value="HAMP"/>
    <property type="match status" value="1"/>
</dbReference>
<keyword evidence="15" id="KW-1185">Reference proteome</keyword>
<evidence type="ECO:0000256" key="4">
    <source>
        <dbReference type="ARBA" id="ARBA00022553"/>
    </source>
</evidence>
<evidence type="ECO:0000256" key="7">
    <source>
        <dbReference type="ARBA" id="ARBA00022777"/>
    </source>
</evidence>
<dbReference type="Gene3D" id="1.10.287.130">
    <property type="match status" value="1"/>
</dbReference>
<dbReference type="CDD" id="cd06225">
    <property type="entry name" value="HAMP"/>
    <property type="match status" value="1"/>
</dbReference>
<dbReference type="PANTHER" id="PTHR45436">
    <property type="entry name" value="SENSOR HISTIDINE KINASE YKOH"/>
    <property type="match status" value="1"/>
</dbReference>
<reference evidence="14 15" key="1">
    <citation type="submission" date="2016-10" db="EMBL/GenBank/DDBJ databases">
        <authorList>
            <person name="de Groot N.N."/>
        </authorList>
    </citation>
    <scope>NUCLEOTIDE SEQUENCE [LARGE SCALE GENOMIC DNA]</scope>
    <source>
        <strain evidence="14 15">DSM 22007</strain>
    </source>
</reference>
<dbReference type="Gene3D" id="6.10.340.10">
    <property type="match status" value="1"/>
</dbReference>
<dbReference type="InterPro" id="IPR003594">
    <property type="entry name" value="HATPase_dom"/>
</dbReference>
<dbReference type="SUPFAM" id="SSF158472">
    <property type="entry name" value="HAMP domain-like"/>
    <property type="match status" value="1"/>
</dbReference>
<comment type="subcellular location">
    <subcellularLocation>
        <location evidence="2">Membrane</location>
    </subcellularLocation>
</comment>
<evidence type="ECO:0000259" key="13">
    <source>
        <dbReference type="PROSITE" id="PS50885"/>
    </source>
</evidence>
<evidence type="ECO:0000313" key="14">
    <source>
        <dbReference type="EMBL" id="SEP75811.1"/>
    </source>
</evidence>
<dbReference type="Proteomes" id="UP000198634">
    <property type="component" value="Unassembled WGS sequence"/>
</dbReference>
<keyword evidence="4" id="KW-0597">Phosphoprotein</keyword>
<keyword evidence="6 11" id="KW-0812">Transmembrane</keyword>
<dbReference type="GO" id="GO:0000155">
    <property type="term" value="F:phosphorelay sensor kinase activity"/>
    <property type="evidence" value="ECO:0007669"/>
    <property type="project" value="InterPro"/>
</dbReference>
<dbReference type="InterPro" id="IPR005467">
    <property type="entry name" value="His_kinase_dom"/>
</dbReference>
<keyword evidence="10 11" id="KW-0472">Membrane</keyword>
<evidence type="ECO:0000256" key="3">
    <source>
        <dbReference type="ARBA" id="ARBA00012438"/>
    </source>
</evidence>
<dbReference type="Gene3D" id="3.30.565.10">
    <property type="entry name" value="Histidine kinase-like ATPase, C-terminal domain"/>
    <property type="match status" value="1"/>
</dbReference>
<evidence type="ECO:0000256" key="1">
    <source>
        <dbReference type="ARBA" id="ARBA00000085"/>
    </source>
</evidence>
<dbReference type="PRINTS" id="PR00344">
    <property type="entry name" value="BCTRLSENSOR"/>
</dbReference>
<dbReference type="InterPro" id="IPR050428">
    <property type="entry name" value="TCS_sensor_his_kinase"/>
</dbReference>
<dbReference type="EC" id="2.7.13.3" evidence="3"/>
<dbReference type="InterPro" id="IPR004358">
    <property type="entry name" value="Sig_transdc_His_kin-like_C"/>
</dbReference>
<dbReference type="PANTHER" id="PTHR45436:SF8">
    <property type="entry name" value="HISTIDINE KINASE"/>
    <property type="match status" value="1"/>
</dbReference>
<evidence type="ECO:0000256" key="5">
    <source>
        <dbReference type="ARBA" id="ARBA00022679"/>
    </source>
</evidence>
<dbReference type="InterPro" id="IPR036890">
    <property type="entry name" value="HATPase_C_sf"/>
</dbReference>
<dbReference type="STRING" id="657014.SAMN04488092_102131"/>
<dbReference type="RefSeq" id="WP_090268175.1">
    <property type="nucleotide sequence ID" value="NZ_FOEP01000002.1"/>
</dbReference>
<feature type="domain" description="Histidine kinase" evidence="12">
    <location>
        <begin position="239"/>
        <end position="446"/>
    </location>
</feature>
<organism evidence="14 15">
    <name type="scientific">Thalassovita taeanensis</name>
    <dbReference type="NCBI Taxonomy" id="657014"/>
    <lineage>
        <taxon>Bacteria</taxon>
        <taxon>Pseudomonadati</taxon>
        <taxon>Pseudomonadota</taxon>
        <taxon>Alphaproteobacteria</taxon>
        <taxon>Rhodobacterales</taxon>
        <taxon>Roseobacteraceae</taxon>
        <taxon>Thalassovita</taxon>
    </lineage>
</organism>
<keyword evidence="9" id="KW-0902">Two-component regulatory system</keyword>
<keyword evidence="5" id="KW-0808">Transferase</keyword>
<feature type="transmembrane region" description="Helical" evidence="11">
    <location>
        <begin position="157"/>
        <end position="177"/>
    </location>
</feature>
<evidence type="ECO:0000256" key="10">
    <source>
        <dbReference type="ARBA" id="ARBA00023136"/>
    </source>
</evidence>
<evidence type="ECO:0000256" key="2">
    <source>
        <dbReference type="ARBA" id="ARBA00004370"/>
    </source>
</evidence>
<protein>
    <recommendedName>
        <fullName evidence="3">histidine kinase</fullName>
        <ecNumber evidence="3">2.7.13.3</ecNumber>
    </recommendedName>
</protein>
<dbReference type="EMBL" id="FOEP01000002">
    <property type="protein sequence ID" value="SEP75811.1"/>
    <property type="molecule type" value="Genomic_DNA"/>
</dbReference>
<dbReference type="InterPro" id="IPR003660">
    <property type="entry name" value="HAMP_dom"/>
</dbReference>
<dbReference type="Pfam" id="PF00512">
    <property type="entry name" value="HisKA"/>
    <property type="match status" value="1"/>
</dbReference>
<feature type="domain" description="HAMP" evidence="13">
    <location>
        <begin position="178"/>
        <end position="231"/>
    </location>
</feature>
<evidence type="ECO:0000256" key="8">
    <source>
        <dbReference type="ARBA" id="ARBA00022989"/>
    </source>
</evidence>
<dbReference type="SMART" id="SM00388">
    <property type="entry name" value="HisKA"/>
    <property type="match status" value="1"/>
</dbReference>
<dbReference type="AlphaFoldDB" id="A0A1H9AH51"/>
<dbReference type="SUPFAM" id="SSF55874">
    <property type="entry name" value="ATPase domain of HSP90 chaperone/DNA topoisomerase II/histidine kinase"/>
    <property type="match status" value="1"/>
</dbReference>
<evidence type="ECO:0000256" key="9">
    <source>
        <dbReference type="ARBA" id="ARBA00023012"/>
    </source>
</evidence>
<dbReference type="InterPro" id="IPR003661">
    <property type="entry name" value="HisK_dim/P_dom"/>
</dbReference>
<evidence type="ECO:0000256" key="11">
    <source>
        <dbReference type="SAM" id="Phobius"/>
    </source>
</evidence>
<dbReference type="PROSITE" id="PS50109">
    <property type="entry name" value="HIS_KIN"/>
    <property type="match status" value="1"/>
</dbReference>
<sequence>MRLRGSASLRVTLLVASGIILLSLGAMALQYRVTARSLDARQAEILSADLEAFAAFYEQRRIVALRQAIAFRAQSHDVQALYLLQDRHGSVLAGNLTTWPPGVTPTDAGFSPEGAQHFRLSGVDYIGVARALPGGFPFLVARARTATQATLADLRRLIGWVTLGLIAASLLAGGWVARAVLGRIGRINALADRVAAGDLTARLPGPRSADEFGTLEAHVHNMLDRIEALNRATSRLSDTIAHELRTPLNRIQQKLSRIKGQEQAVSDIQAEMRATIRIFDALLDISSAEAAKGQRPGLVPVNLSVLAGEVFELYAPLAEDRGLSCTAQIAPDLMVLGERSLLAQMVSNLLDNAIKFCRPGDAIHLSLCQDAGGHVLRVADTGPGLPEDLRASLFERFTRAPRDQAVAGHGLGLALVQAIATRHGAKLSLPGTDKGFAIKITCPKLDQTE</sequence>
<proteinExistence type="predicted"/>
<evidence type="ECO:0000259" key="12">
    <source>
        <dbReference type="PROSITE" id="PS50109"/>
    </source>
</evidence>
<keyword evidence="8 11" id="KW-1133">Transmembrane helix</keyword>
<dbReference type="SMART" id="SM00387">
    <property type="entry name" value="HATPase_c"/>
    <property type="match status" value="1"/>
</dbReference>
<evidence type="ECO:0000256" key="6">
    <source>
        <dbReference type="ARBA" id="ARBA00022692"/>
    </source>
</evidence>
<gene>
    <name evidence="14" type="ORF">SAMN04488092_102131</name>
</gene>
<keyword evidence="7" id="KW-0418">Kinase</keyword>
<dbReference type="Pfam" id="PF02518">
    <property type="entry name" value="HATPase_c"/>
    <property type="match status" value="1"/>
</dbReference>